<dbReference type="EMBL" id="JBFXLQ010000007">
    <property type="protein sequence ID" value="KAL2870069.1"/>
    <property type="molecule type" value="Genomic_DNA"/>
</dbReference>
<accession>A0ABR4LZW4</accession>
<proteinExistence type="predicted"/>
<name>A0ABR4LZW4_9EURO</name>
<feature type="compositionally biased region" description="Polar residues" evidence="1">
    <location>
        <begin position="533"/>
        <end position="548"/>
    </location>
</feature>
<dbReference type="RefSeq" id="XP_070889048.1">
    <property type="nucleotide sequence ID" value="XM_071034769.1"/>
</dbReference>
<protein>
    <submittedName>
        <fullName evidence="2">Uncharacterized protein</fullName>
    </submittedName>
</protein>
<comment type="caution">
    <text evidence="2">The sequence shown here is derived from an EMBL/GenBank/DDBJ whole genome shotgun (WGS) entry which is preliminary data.</text>
</comment>
<dbReference type="GeneID" id="98149841"/>
<feature type="region of interest" description="Disordered" evidence="1">
    <location>
        <begin position="958"/>
        <end position="984"/>
    </location>
</feature>
<feature type="region of interest" description="Disordered" evidence="1">
    <location>
        <begin position="435"/>
        <end position="499"/>
    </location>
</feature>
<organism evidence="2 3">
    <name type="scientific">Aspergillus lucknowensis</name>
    <dbReference type="NCBI Taxonomy" id="176173"/>
    <lineage>
        <taxon>Eukaryota</taxon>
        <taxon>Fungi</taxon>
        <taxon>Dikarya</taxon>
        <taxon>Ascomycota</taxon>
        <taxon>Pezizomycotina</taxon>
        <taxon>Eurotiomycetes</taxon>
        <taxon>Eurotiomycetidae</taxon>
        <taxon>Eurotiales</taxon>
        <taxon>Aspergillaceae</taxon>
        <taxon>Aspergillus</taxon>
        <taxon>Aspergillus subgen. Nidulantes</taxon>
    </lineage>
</organism>
<feature type="compositionally biased region" description="Polar residues" evidence="1">
    <location>
        <begin position="651"/>
        <end position="674"/>
    </location>
</feature>
<evidence type="ECO:0000313" key="2">
    <source>
        <dbReference type="EMBL" id="KAL2870069.1"/>
    </source>
</evidence>
<reference evidence="2 3" key="1">
    <citation type="submission" date="2024-07" db="EMBL/GenBank/DDBJ databases">
        <title>Section-level genome sequencing and comparative genomics of Aspergillus sections Usti and Cavernicolus.</title>
        <authorList>
            <consortium name="Lawrence Berkeley National Laboratory"/>
            <person name="Nybo J.L."/>
            <person name="Vesth T.C."/>
            <person name="Theobald S."/>
            <person name="Frisvad J.C."/>
            <person name="Larsen T.O."/>
            <person name="Kjaerboelling I."/>
            <person name="Rothschild-Mancinelli K."/>
            <person name="Lyhne E.K."/>
            <person name="Kogle M.E."/>
            <person name="Barry K."/>
            <person name="Clum A."/>
            <person name="Na H."/>
            <person name="Ledsgaard L."/>
            <person name="Lin J."/>
            <person name="Lipzen A."/>
            <person name="Kuo A."/>
            <person name="Riley R."/>
            <person name="Mondo S."/>
            <person name="Labutti K."/>
            <person name="Haridas S."/>
            <person name="Pangalinan J."/>
            <person name="Salamov A.A."/>
            <person name="Simmons B.A."/>
            <person name="Magnuson J.K."/>
            <person name="Chen J."/>
            <person name="Drula E."/>
            <person name="Henrissat B."/>
            <person name="Wiebenga A."/>
            <person name="Lubbers R.J."/>
            <person name="Gomes A.C."/>
            <person name="Macurrencykelacurrency M.R."/>
            <person name="Stajich J."/>
            <person name="Grigoriev I.V."/>
            <person name="Mortensen U.H."/>
            <person name="De Vries R.P."/>
            <person name="Baker S.E."/>
            <person name="Andersen M.R."/>
        </authorList>
    </citation>
    <scope>NUCLEOTIDE SEQUENCE [LARGE SCALE GENOMIC DNA]</scope>
    <source>
        <strain evidence="2 3">CBS 449.75</strain>
    </source>
</reference>
<feature type="region of interest" description="Disordered" evidence="1">
    <location>
        <begin position="641"/>
        <end position="720"/>
    </location>
</feature>
<feature type="region of interest" description="Disordered" evidence="1">
    <location>
        <begin position="530"/>
        <end position="593"/>
    </location>
</feature>
<evidence type="ECO:0000313" key="3">
    <source>
        <dbReference type="Proteomes" id="UP001610432"/>
    </source>
</evidence>
<sequence length="1171" mass="130097">MDLLQQRLTFACMWAFEDIGVQELEKELCQAIPQANCRCEYSRIEEVLVIKGKLEGLMAPIATTVSSFIEKQKNKDLLNTPRLRLLALPSVVRDHSSSMEVYDAAVRGCLLTLDDDAEQLIPHPMTQVTKFWLSSAGGVGCFASNKYCETLEAIAKGTGTEITVLDDLKGIQISGRRANDVDDALAKLTQIEKPLSYLRCPAIASLDVRPMEPDTRYRIQPSAVLNPVALRRILADPSASINAGLGQMFVTASYTFDEEAQKYTLQKNLLDPPRYGNEPAKSRLWNEFTFQEVGNGDEFRAMEQITNNKDSESRLVSVGVTRSHPFLSSEKAKQVNQWVAGESSMSSSDAAEEVKLELTRSPPLRAASPEKMLASPDVKKAPGIKVRRPVKSAQISTTQGTKVSPPQPQPPETQVAPDDKTTTLRRRWKMKYEPDFQKPDPIPIFGSKSTLRPSGNFDPTMYGPKKNSDQTAKPPASLSLGEKAIRNKPLLKSKPPPKKNVLIDVSTPADTVNLNPNLSLEFDIPALIPGAPTSGNGERNTAFGSSRRPSPAHHDSHFAELAGLNFGGNADQGGSASSDAFQDRASGKENFPGQEARLRNLAKAYQSQMGAVGPKFVQPRQRPRDINKMLEERVVGDYERAHRSEMEQPVNEMQSRQYHRTMNQKTANPGSRTNSRAELKAKKQATLEDAWGAPKPNKQSWADPNGRKILSGENPRVPPASNIEQEKKLQKEARIHEDLKRFFAAVLPTLEAAESFPGILTFEIQFGLIFVPLLPKSYNDGLMSPSDWSRIFQPRAGIAAPTTKFVNRVTVFGSDVDHIIDLKTSKAEGKSRIFEQEYNEYNISYEFHCRTKADELLIVVLDEQGNHTIMRPNSMLGAVNLHFPGQIWDARAIIGSSTEYTPGTNSEFEEAVKYLIDHVWIPAEKHIHIFTILPEGNEINIEKVFMKRWTRHRCRRPGEALGRDSAKTPDDHVKQAGDNERSESQDIFLQVTEVHDLFFGMQELSDSRRVRARYTTTAEMIQKGKLWYEISLVSPALEAVLKANAKLEIGERTEDWRAADLFGGYSALLADQPPNSQPNPVAAAIGAGGFANLFRIANTVVEKIDGVGYFNPGPMAADTPRASAAGSQAKMGWDFEDLESVKEVESVAARVNPSTLDADAVRREQYERDYW</sequence>
<feature type="compositionally biased region" description="Polar residues" evidence="1">
    <location>
        <begin position="393"/>
        <end position="404"/>
    </location>
</feature>
<gene>
    <name evidence="2" type="ORF">BJX67DRAFT_391355</name>
</gene>
<dbReference type="Proteomes" id="UP001610432">
    <property type="component" value="Unassembled WGS sequence"/>
</dbReference>
<keyword evidence="3" id="KW-1185">Reference proteome</keyword>
<feature type="region of interest" description="Disordered" evidence="1">
    <location>
        <begin position="344"/>
        <end position="421"/>
    </location>
</feature>
<evidence type="ECO:0000256" key="1">
    <source>
        <dbReference type="SAM" id="MobiDB-lite"/>
    </source>
</evidence>